<accession>A0A8H9LIT3</accession>
<dbReference type="AlphaFoldDB" id="A0A8H9LIT3"/>
<sequence>MRDIFTEARKHIGFFSVCLVILVGVSTFRELLDSYKSITDVVWVFTVVLVPTATAFYVGAQIFMYLVLKNDTLVLKNDTLLQLSTHSHFRKYLVKTLPLALGFISTGLFSLLASTTTWPEGQEASKTVIYAVCAKIISGAALVSIAWVLGLAAARFKEFYLRLFIYMGGFALIVGLQIAALWKFSDLDSVGWVVGGSTSFAGYPVYCGPLGIALATPFTLSYSGAYVISIFLNTVWPIFGLLAIICAPSPKQKITHGVL</sequence>
<dbReference type="RefSeq" id="WP_143231777.1">
    <property type="nucleotide sequence ID" value="NZ_BMNJ01000003.1"/>
</dbReference>
<keyword evidence="1" id="KW-0812">Transmembrane</keyword>
<reference evidence="2" key="2">
    <citation type="submission" date="2020-09" db="EMBL/GenBank/DDBJ databases">
        <authorList>
            <person name="Sun Q."/>
            <person name="Zhou Y."/>
        </authorList>
    </citation>
    <scope>NUCLEOTIDE SEQUENCE</scope>
    <source>
        <strain evidence="2">CGMCC 4.7372</strain>
    </source>
</reference>
<keyword evidence="1" id="KW-0472">Membrane</keyword>
<feature type="transmembrane region" description="Helical" evidence="1">
    <location>
        <begin position="41"/>
        <end position="68"/>
    </location>
</feature>
<dbReference type="OrthoDB" id="3259747at2"/>
<feature type="transmembrane region" description="Helical" evidence="1">
    <location>
        <begin position="128"/>
        <end position="151"/>
    </location>
</feature>
<dbReference type="EMBL" id="BMNJ01000003">
    <property type="protein sequence ID" value="GGO98208.1"/>
    <property type="molecule type" value="Genomic_DNA"/>
</dbReference>
<evidence type="ECO:0000256" key="1">
    <source>
        <dbReference type="SAM" id="Phobius"/>
    </source>
</evidence>
<dbReference type="Proteomes" id="UP000614239">
    <property type="component" value="Unassembled WGS sequence"/>
</dbReference>
<feature type="transmembrane region" description="Helical" evidence="1">
    <location>
        <begin position="224"/>
        <end position="247"/>
    </location>
</feature>
<gene>
    <name evidence="2" type="ORF">GCM10011612_12600</name>
</gene>
<keyword evidence="1" id="KW-1133">Transmembrane helix</keyword>
<evidence type="ECO:0000313" key="2">
    <source>
        <dbReference type="EMBL" id="GGO98208.1"/>
    </source>
</evidence>
<protein>
    <submittedName>
        <fullName evidence="2">Uncharacterized protein</fullName>
    </submittedName>
</protein>
<feature type="transmembrane region" description="Helical" evidence="1">
    <location>
        <begin position="163"/>
        <end position="182"/>
    </location>
</feature>
<comment type="caution">
    <text evidence="2">The sequence shown here is derived from an EMBL/GenBank/DDBJ whole genome shotgun (WGS) entry which is preliminary data.</text>
</comment>
<keyword evidence="3" id="KW-1185">Reference proteome</keyword>
<evidence type="ECO:0000313" key="3">
    <source>
        <dbReference type="Proteomes" id="UP000614239"/>
    </source>
</evidence>
<proteinExistence type="predicted"/>
<name>A0A8H9LIT3_9ACTO</name>
<feature type="transmembrane region" description="Helical" evidence="1">
    <location>
        <begin position="92"/>
        <end position="113"/>
    </location>
</feature>
<organism evidence="2 3">
    <name type="scientific">Actinomyces gaoshouyii</name>
    <dbReference type="NCBI Taxonomy" id="1960083"/>
    <lineage>
        <taxon>Bacteria</taxon>
        <taxon>Bacillati</taxon>
        <taxon>Actinomycetota</taxon>
        <taxon>Actinomycetes</taxon>
        <taxon>Actinomycetales</taxon>
        <taxon>Actinomycetaceae</taxon>
        <taxon>Actinomyces</taxon>
    </lineage>
</organism>
<reference evidence="2" key="1">
    <citation type="journal article" date="2014" name="Int. J. Syst. Evol. Microbiol.">
        <title>Complete genome sequence of Corynebacterium casei LMG S-19264T (=DSM 44701T), isolated from a smear-ripened cheese.</title>
        <authorList>
            <consortium name="US DOE Joint Genome Institute (JGI-PGF)"/>
            <person name="Walter F."/>
            <person name="Albersmeier A."/>
            <person name="Kalinowski J."/>
            <person name="Ruckert C."/>
        </authorList>
    </citation>
    <scope>NUCLEOTIDE SEQUENCE</scope>
    <source>
        <strain evidence="2">CGMCC 4.7372</strain>
    </source>
</reference>
<feature type="transmembrane region" description="Helical" evidence="1">
    <location>
        <begin position="12"/>
        <end position="29"/>
    </location>
</feature>